<dbReference type="RefSeq" id="WP_209971079.1">
    <property type="nucleotide sequence ID" value="NZ_JAGGLB010000004.1"/>
</dbReference>
<comment type="similarity">
    <text evidence="2">Belongs to the CpsC/CapA family.</text>
</comment>
<evidence type="ECO:0000256" key="5">
    <source>
        <dbReference type="ARBA" id="ARBA00022989"/>
    </source>
</evidence>
<dbReference type="PANTHER" id="PTHR32309:SF13">
    <property type="entry name" value="FERRIC ENTEROBACTIN TRANSPORT PROTEIN FEPE"/>
    <property type="match status" value="1"/>
</dbReference>
<sequence length="251" mass="27801">MELKQYGAVLRKRMWLILAMVVVSSLAAGLYSYYLITPKYQASTKLIVNKTRDVNALTNNLDLGTINLNIQLIKTYKEIIKTERIMGKVAERYPDLKLTANDLISKVSVSSVNDTQLMSVSAVDVSYEKAADIVNAVSKVFQEETPGLMQIDNIAILSEAKRNVVPTQVSPNPKLNIAIAFLISLMLGVGIALLLEYLDDTLKTEEDILKLLDMPTLSSIPKFMEKDLLKTKSITTVNDFQGRVKDGSAKA</sequence>
<evidence type="ECO:0000256" key="1">
    <source>
        <dbReference type="ARBA" id="ARBA00004651"/>
    </source>
</evidence>
<keyword evidence="10" id="KW-1185">Reference proteome</keyword>
<keyword evidence="6 7" id="KW-0472">Membrane</keyword>
<accession>A0ABS4ITF0</accession>
<feature type="domain" description="Polysaccharide chain length determinant N-terminal" evidence="8">
    <location>
        <begin position="2"/>
        <end position="90"/>
    </location>
</feature>
<dbReference type="Pfam" id="PF02706">
    <property type="entry name" value="Wzz"/>
    <property type="match status" value="1"/>
</dbReference>
<evidence type="ECO:0000259" key="8">
    <source>
        <dbReference type="Pfam" id="PF02706"/>
    </source>
</evidence>
<keyword evidence="3" id="KW-1003">Cell membrane</keyword>
<evidence type="ECO:0000256" key="2">
    <source>
        <dbReference type="ARBA" id="ARBA00006683"/>
    </source>
</evidence>
<evidence type="ECO:0000313" key="10">
    <source>
        <dbReference type="Proteomes" id="UP001519287"/>
    </source>
</evidence>
<dbReference type="PANTHER" id="PTHR32309">
    <property type="entry name" value="TYROSINE-PROTEIN KINASE"/>
    <property type="match status" value="1"/>
</dbReference>
<evidence type="ECO:0000256" key="7">
    <source>
        <dbReference type="SAM" id="Phobius"/>
    </source>
</evidence>
<keyword evidence="5 7" id="KW-1133">Transmembrane helix</keyword>
<protein>
    <submittedName>
        <fullName evidence="9">Capsular polysaccharide biosynthesis protein</fullName>
    </submittedName>
</protein>
<dbReference type="InterPro" id="IPR003856">
    <property type="entry name" value="LPS_length_determ_N"/>
</dbReference>
<dbReference type="EMBL" id="JAGGLB010000004">
    <property type="protein sequence ID" value="MBP1990301.1"/>
    <property type="molecule type" value="Genomic_DNA"/>
</dbReference>
<proteinExistence type="inferred from homology"/>
<evidence type="ECO:0000256" key="6">
    <source>
        <dbReference type="ARBA" id="ARBA00023136"/>
    </source>
</evidence>
<evidence type="ECO:0000313" key="9">
    <source>
        <dbReference type="EMBL" id="MBP1990301.1"/>
    </source>
</evidence>
<keyword evidence="4 7" id="KW-0812">Transmembrane</keyword>
<organism evidence="9 10">
    <name type="scientific">Paenibacillus eucommiae</name>
    <dbReference type="NCBI Taxonomy" id="1355755"/>
    <lineage>
        <taxon>Bacteria</taxon>
        <taxon>Bacillati</taxon>
        <taxon>Bacillota</taxon>
        <taxon>Bacilli</taxon>
        <taxon>Bacillales</taxon>
        <taxon>Paenibacillaceae</taxon>
        <taxon>Paenibacillus</taxon>
    </lineage>
</organism>
<dbReference type="InterPro" id="IPR050445">
    <property type="entry name" value="Bact_polysacc_biosynth/exp"/>
</dbReference>
<comment type="caution">
    <text evidence="9">The sequence shown here is derived from an EMBL/GenBank/DDBJ whole genome shotgun (WGS) entry which is preliminary data.</text>
</comment>
<dbReference type="Proteomes" id="UP001519287">
    <property type="component" value="Unassembled WGS sequence"/>
</dbReference>
<gene>
    <name evidence="9" type="ORF">J2Z66_001899</name>
</gene>
<comment type="subcellular location">
    <subcellularLocation>
        <location evidence="1">Cell membrane</location>
        <topology evidence="1">Multi-pass membrane protein</topology>
    </subcellularLocation>
</comment>
<feature type="transmembrane region" description="Helical" evidence="7">
    <location>
        <begin position="14"/>
        <end position="36"/>
    </location>
</feature>
<evidence type="ECO:0000256" key="4">
    <source>
        <dbReference type="ARBA" id="ARBA00022692"/>
    </source>
</evidence>
<reference evidence="9 10" key="1">
    <citation type="submission" date="2021-03" db="EMBL/GenBank/DDBJ databases">
        <title>Genomic Encyclopedia of Type Strains, Phase IV (KMG-IV): sequencing the most valuable type-strain genomes for metagenomic binning, comparative biology and taxonomic classification.</title>
        <authorList>
            <person name="Goeker M."/>
        </authorList>
    </citation>
    <scope>NUCLEOTIDE SEQUENCE [LARGE SCALE GENOMIC DNA]</scope>
    <source>
        <strain evidence="9 10">DSM 26048</strain>
    </source>
</reference>
<evidence type="ECO:0000256" key="3">
    <source>
        <dbReference type="ARBA" id="ARBA00022475"/>
    </source>
</evidence>
<feature type="transmembrane region" description="Helical" evidence="7">
    <location>
        <begin position="175"/>
        <end position="195"/>
    </location>
</feature>
<name>A0ABS4ITF0_9BACL</name>